<dbReference type="Proteomes" id="UP000014760">
    <property type="component" value="Unassembled WGS sequence"/>
</dbReference>
<gene>
    <name evidence="1" type="ORF">CAPTEDRAFT_210506</name>
</gene>
<evidence type="ECO:0000313" key="3">
    <source>
        <dbReference type="Proteomes" id="UP000014760"/>
    </source>
</evidence>
<proteinExistence type="predicted"/>
<organism evidence="1">
    <name type="scientific">Capitella teleta</name>
    <name type="common">Polychaete worm</name>
    <dbReference type="NCBI Taxonomy" id="283909"/>
    <lineage>
        <taxon>Eukaryota</taxon>
        <taxon>Metazoa</taxon>
        <taxon>Spiralia</taxon>
        <taxon>Lophotrochozoa</taxon>
        <taxon>Annelida</taxon>
        <taxon>Polychaeta</taxon>
        <taxon>Sedentaria</taxon>
        <taxon>Scolecida</taxon>
        <taxon>Capitellidae</taxon>
        <taxon>Capitella</taxon>
    </lineage>
</organism>
<reference evidence="2" key="3">
    <citation type="submission" date="2015-06" db="UniProtKB">
        <authorList>
            <consortium name="EnsemblMetazoa"/>
        </authorList>
    </citation>
    <scope>IDENTIFICATION</scope>
</reference>
<name>R7VL16_CAPTE</name>
<dbReference type="EMBL" id="AMQN01004106">
    <property type="status" value="NOT_ANNOTATED_CDS"/>
    <property type="molecule type" value="Genomic_DNA"/>
</dbReference>
<accession>R7VL16</accession>
<keyword evidence="3" id="KW-1185">Reference proteome</keyword>
<dbReference type="HOGENOM" id="CLU_2186417_0_0_1"/>
<evidence type="ECO:0000313" key="2">
    <source>
        <dbReference type="EnsemblMetazoa" id="CapteP210506"/>
    </source>
</evidence>
<dbReference type="AlphaFoldDB" id="R7VL16"/>
<reference evidence="1 3" key="2">
    <citation type="journal article" date="2013" name="Nature">
        <title>Insights into bilaterian evolution from three spiralian genomes.</title>
        <authorList>
            <person name="Simakov O."/>
            <person name="Marletaz F."/>
            <person name="Cho S.J."/>
            <person name="Edsinger-Gonzales E."/>
            <person name="Havlak P."/>
            <person name="Hellsten U."/>
            <person name="Kuo D.H."/>
            <person name="Larsson T."/>
            <person name="Lv J."/>
            <person name="Arendt D."/>
            <person name="Savage R."/>
            <person name="Osoegawa K."/>
            <person name="de Jong P."/>
            <person name="Grimwood J."/>
            <person name="Chapman J.A."/>
            <person name="Shapiro H."/>
            <person name="Aerts A."/>
            <person name="Otillar R.P."/>
            <person name="Terry A.Y."/>
            <person name="Boore J.L."/>
            <person name="Grigoriev I.V."/>
            <person name="Lindberg D.R."/>
            <person name="Seaver E.C."/>
            <person name="Weisblat D.A."/>
            <person name="Putnam N.H."/>
            <person name="Rokhsar D.S."/>
        </authorList>
    </citation>
    <scope>NUCLEOTIDE SEQUENCE</scope>
    <source>
        <strain evidence="1 3">I ESC-2004</strain>
    </source>
</reference>
<sequence length="109" mass="12186">MFNSTSGHAEKYLKSNLYPLTIAISKFNSPEIIGTLEKLWKLLLRQEKHPILSCLRGNGKRRDSVPNMQVNTDCINFHSVAGYLSLTDSPSICRTAKSCFEGCHGLKKS</sequence>
<reference evidence="3" key="1">
    <citation type="submission" date="2012-12" db="EMBL/GenBank/DDBJ databases">
        <authorList>
            <person name="Hellsten U."/>
            <person name="Grimwood J."/>
            <person name="Chapman J.A."/>
            <person name="Shapiro H."/>
            <person name="Aerts A."/>
            <person name="Otillar R.P."/>
            <person name="Terry A.Y."/>
            <person name="Boore J.L."/>
            <person name="Simakov O."/>
            <person name="Marletaz F."/>
            <person name="Cho S.-J."/>
            <person name="Edsinger-Gonzales E."/>
            <person name="Havlak P."/>
            <person name="Kuo D.-H."/>
            <person name="Larsson T."/>
            <person name="Lv J."/>
            <person name="Arendt D."/>
            <person name="Savage R."/>
            <person name="Osoegawa K."/>
            <person name="de Jong P."/>
            <person name="Lindberg D.R."/>
            <person name="Seaver E.C."/>
            <person name="Weisblat D.A."/>
            <person name="Putnam N.H."/>
            <person name="Grigoriev I.V."/>
            <person name="Rokhsar D.S."/>
        </authorList>
    </citation>
    <scope>NUCLEOTIDE SEQUENCE</scope>
    <source>
        <strain evidence="3">I ESC-2004</strain>
    </source>
</reference>
<dbReference type="EnsemblMetazoa" id="CapteT210506">
    <property type="protein sequence ID" value="CapteP210506"/>
    <property type="gene ID" value="CapteG210506"/>
</dbReference>
<protein>
    <submittedName>
        <fullName evidence="1 2">Uncharacterized protein</fullName>
    </submittedName>
</protein>
<evidence type="ECO:0000313" key="1">
    <source>
        <dbReference type="EMBL" id="ELU17215.1"/>
    </source>
</evidence>
<dbReference type="EMBL" id="KB292627">
    <property type="protein sequence ID" value="ELU17215.1"/>
    <property type="molecule type" value="Genomic_DNA"/>
</dbReference>